<dbReference type="EMBL" id="MU032347">
    <property type="protein sequence ID" value="KAF3765664.1"/>
    <property type="molecule type" value="Genomic_DNA"/>
</dbReference>
<evidence type="ECO:0000256" key="2">
    <source>
        <dbReference type="SAM" id="Phobius"/>
    </source>
</evidence>
<sequence length="759" mass="82556">MSVSPISSLGPHNGPETSPNRIMVSPGPSASSSSTTVNMSRPHSSTTAGPGINTNVNNNSCQAPTSAADIVGRANLASPTTPQSFLTPTPTRVDTSGTLRGPLSPQQTFGTLSPSSTIYPSVSTSSTLKQTATSQVTLVPSKVPAQRPQGWFRRTTANIHQAYHEYWMQASMVGLAVLGLLTALAHHLYNASLDGRRVSGDTQWPPRFGSALSFFVKAILIASVEIAYKQQAWLVVKKRDLKMSTLDAIFSQNLEIDSLVCSHNSFLKVYYDPFQFANFEFLFKTWLPALLAIVSWALPLCAIASPSTLMSTAGYETTFTNCTNVPVMNLSREIGYTLAETEDDLSGLANWNIMSNGEYVYAQPSSEMTRLFELSTLSTTGPLQPSSPCPAGTNCTYVCSFFAPAYGCEERDEFGGPGQQVNRSDMAPNGPLLYASYSSLPMGTEDENGAPLIWTNMSQADPNDPEIGVFTGLPSLWLGWVTQSANATDGLWTNLTTHISECQMYNATYTFNVSWINGEMNIDNSDTQLHNLLLPNGSSKSPNATDYLEFGSYHATGWLLRNLLSGNVTLANQSDPSTEYAITWTDTTQTTLLNPASQLPAGGDDLAASVGDLYRNVFFSMMSDSGLHDRQLSTVQCAITTSVQVWKYEPFWLIMPYAVAVGVTFLTLLVGMHGFIMNGYAADANFSTFVTTSRSKDLDTLSKGSCLGHWPKEKHLMESKLKFGEVETDGSSPHVAFAFPETVKGFDKRKQYVQKAEKH</sequence>
<evidence type="ECO:0000313" key="4">
    <source>
        <dbReference type="Proteomes" id="UP000803844"/>
    </source>
</evidence>
<keyword evidence="4" id="KW-1185">Reference proteome</keyword>
<feature type="compositionally biased region" description="Polar residues" evidence="1">
    <location>
        <begin position="78"/>
        <end position="112"/>
    </location>
</feature>
<evidence type="ECO:0000313" key="3">
    <source>
        <dbReference type="EMBL" id="KAF3765664.1"/>
    </source>
</evidence>
<feature type="compositionally biased region" description="Low complexity" evidence="1">
    <location>
        <begin position="23"/>
        <end position="40"/>
    </location>
</feature>
<dbReference type="PANTHER" id="PTHR35041">
    <property type="entry name" value="MEDIATOR OF RNA POLYMERASE II TRANSCRIPTION SUBUNIT 1"/>
    <property type="match status" value="1"/>
</dbReference>
<keyword evidence="2" id="KW-0812">Transmembrane</keyword>
<dbReference type="GeneID" id="63842262"/>
<feature type="region of interest" description="Disordered" evidence="1">
    <location>
        <begin position="1"/>
        <end position="60"/>
    </location>
</feature>
<dbReference type="AlphaFoldDB" id="A0A9P5CNP1"/>
<keyword evidence="2" id="KW-0472">Membrane</keyword>
<reference evidence="3" key="1">
    <citation type="journal article" date="2020" name="Phytopathology">
        <title>Genome sequence of the chestnut blight fungus Cryphonectria parasitica EP155: A fundamental resource for an archetypical invasive plant pathogen.</title>
        <authorList>
            <person name="Crouch J.A."/>
            <person name="Dawe A."/>
            <person name="Aerts A."/>
            <person name="Barry K."/>
            <person name="Churchill A.C.L."/>
            <person name="Grimwood J."/>
            <person name="Hillman B."/>
            <person name="Milgroom M.G."/>
            <person name="Pangilinan J."/>
            <person name="Smith M."/>
            <person name="Salamov A."/>
            <person name="Schmutz J."/>
            <person name="Yadav J."/>
            <person name="Grigoriev I.V."/>
            <person name="Nuss D."/>
        </authorList>
    </citation>
    <scope>NUCLEOTIDE SEQUENCE</scope>
    <source>
        <strain evidence="3">EP155</strain>
    </source>
</reference>
<accession>A0A9P5CNP1</accession>
<dbReference type="RefSeq" id="XP_040776625.1">
    <property type="nucleotide sequence ID" value="XM_040925133.1"/>
</dbReference>
<dbReference type="Proteomes" id="UP000803844">
    <property type="component" value="Unassembled WGS sequence"/>
</dbReference>
<name>A0A9P5CNP1_CRYP1</name>
<keyword evidence="2" id="KW-1133">Transmembrane helix</keyword>
<feature type="transmembrane region" description="Helical" evidence="2">
    <location>
        <begin position="651"/>
        <end position="670"/>
    </location>
</feature>
<protein>
    <submittedName>
        <fullName evidence="3">Uncharacterized protein</fullName>
    </submittedName>
</protein>
<evidence type="ECO:0000256" key="1">
    <source>
        <dbReference type="SAM" id="MobiDB-lite"/>
    </source>
</evidence>
<feature type="region of interest" description="Disordered" evidence="1">
    <location>
        <begin position="78"/>
        <end position="116"/>
    </location>
</feature>
<dbReference type="OrthoDB" id="5322539at2759"/>
<dbReference type="PANTHER" id="PTHR35041:SF3">
    <property type="entry name" value="FORMYLMETHIONINE DEFORMYLASE-LIKE PROTEIN"/>
    <property type="match status" value="1"/>
</dbReference>
<proteinExistence type="predicted"/>
<feature type="compositionally biased region" description="Polar residues" evidence="1">
    <location>
        <begin position="41"/>
        <end position="60"/>
    </location>
</feature>
<gene>
    <name evidence="3" type="ORF">M406DRAFT_68088</name>
</gene>
<organism evidence="3 4">
    <name type="scientific">Cryphonectria parasitica (strain ATCC 38755 / EP155)</name>
    <dbReference type="NCBI Taxonomy" id="660469"/>
    <lineage>
        <taxon>Eukaryota</taxon>
        <taxon>Fungi</taxon>
        <taxon>Dikarya</taxon>
        <taxon>Ascomycota</taxon>
        <taxon>Pezizomycotina</taxon>
        <taxon>Sordariomycetes</taxon>
        <taxon>Sordariomycetidae</taxon>
        <taxon>Diaporthales</taxon>
        <taxon>Cryphonectriaceae</taxon>
        <taxon>Cryphonectria-Endothia species complex</taxon>
        <taxon>Cryphonectria</taxon>
    </lineage>
</organism>
<comment type="caution">
    <text evidence="3">The sequence shown here is derived from an EMBL/GenBank/DDBJ whole genome shotgun (WGS) entry which is preliminary data.</text>
</comment>